<sequence>MIALNLPSERSSDEDVALSDGELVRGEVATAHLGLHGSDSGEWVTPFCDRQDAGKGG</sequence>
<name>A0ABM9DT26_9HYPH</name>
<proteinExistence type="predicted"/>
<gene>
    <name evidence="1" type="ORF">MES5069_220084</name>
</gene>
<accession>A0ABM9DT26</accession>
<dbReference type="Proteomes" id="UP001153050">
    <property type="component" value="Unassembled WGS sequence"/>
</dbReference>
<reference evidence="1 2" key="1">
    <citation type="submission" date="2022-03" db="EMBL/GenBank/DDBJ databases">
        <authorList>
            <person name="Brunel B."/>
        </authorList>
    </citation>
    <scope>NUCLEOTIDE SEQUENCE [LARGE SCALE GENOMIC DNA]</scope>
    <source>
        <strain evidence="1">STM5069sample</strain>
    </source>
</reference>
<comment type="caution">
    <text evidence="1">The sequence shown here is derived from an EMBL/GenBank/DDBJ whole genome shotgun (WGS) entry which is preliminary data.</text>
</comment>
<dbReference type="EMBL" id="CAKXZT010000116">
    <property type="protein sequence ID" value="CAH2399282.1"/>
    <property type="molecule type" value="Genomic_DNA"/>
</dbReference>
<evidence type="ECO:0000313" key="1">
    <source>
        <dbReference type="EMBL" id="CAH2399282.1"/>
    </source>
</evidence>
<evidence type="ECO:0000313" key="2">
    <source>
        <dbReference type="Proteomes" id="UP001153050"/>
    </source>
</evidence>
<protein>
    <submittedName>
        <fullName evidence="1">Uncharacterized protein</fullName>
    </submittedName>
</protein>
<keyword evidence="2" id="KW-1185">Reference proteome</keyword>
<organism evidence="1 2">
    <name type="scientific">Mesorhizobium escarrei</name>
    <dbReference type="NCBI Taxonomy" id="666018"/>
    <lineage>
        <taxon>Bacteria</taxon>
        <taxon>Pseudomonadati</taxon>
        <taxon>Pseudomonadota</taxon>
        <taxon>Alphaproteobacteria</taxon>
        <taxon>Hyphomicrobiales</taxon>
        <taxon>Phyllobacteriaceae</taxon>
        <taxon>Mesorhizobium</taxon>
    </lineage>
</organism>